<proteinExistence type="predicted"/>
<dbReference type="RefSeq" id="XP_011270686.1">
    <property type="nucleotide sequence ID" value="XM_011272384.1"/>
</dbReference>
<dbReference type="AlphaFoldDB" id="A0A0D2WUE1"/>
<evidence type="ECO:0000313" key="2">
    <source>
        <dbReference type="EMBL" id="KJE96275.1"/>
    </source>
</evidence>
<sequence length="232" mass="24252">MSAQRARLICAPLVSNSTLFSSPPSASSPSTTASSSSPSSSTASAAAAAAASSFLTQWTAIVNDIVAQSSAMLNRRIAATASSSATVNEQVTAALETRALLAKLDKRCGDLTVAIQLLRRVDSQLAVLVDSDAAAAIASGAMLENAQSEPYVFPGCTLTRLALMVREVTAMFVRQYALVVSSVDLLQGTSDREQGTVILSAMLHQPYINEKTVTLLLGWIRDAITTESRAVA</sequence>
<reference evidence="3" key="1">
    <citation type="submission" date="2011-02" db="EMBL/GenBank/DDBJ databases">
        <title>The Genome Sequence of Capsaspora owczarzaki ATCC 30864.</title>
        <authorList>
            <person name="Russ C."/>
            <person name="Cuomo C."/>
            <person name="Burger G."/>
            <person name="Gray M.W."/>
            <person name="Holland P.W.H."/>
            <person name="King N."/>
            <person name="Lang F.B.F."/>
            <person name="Roger A.J."/>
            <person name="Ruiz-Trillo I."/>
            <person name="Young S.K."/>
            <person name="Zeng Q."/>
            <person name="Gargeya S."/>
            <person name="Alvarado L."/>
            <person name="Berlin A."/>
            <person name="Chapman S.B."/>
            <person name="Chen Z."/>
            <person name="Freedman E."/>
            <person name="Gellesch M."/>
            <person name="Goldberg J."/>
            <person name="Griggs A."/>
            <person name="Gujja S."/>
            <person name="Heilman E."/>
            <person name="Heiman D."/>
            <person name="Howarth C."/>
            <person name="Mehta T."/>
            <person name="Neiman D."/>
            <person name="Pearson M."/>
            <person name="Roberts A."/>
            <person name="Saif S."/>
            <person name="Shea T."/>
            <person name="Shenoy N."/>
            <person name="Sisk P."/>
            <person name="Stolte C."/>
            <person name="Sykes S."/>
            <person name="White J."/>
            <person name="Yandava C."/>
            <person name="Haas B."/>
            <person name="Nusbaum C."/>
            <person name="Birren B."/>
        </authorList>
    </citation>
    <scope>NUCLEOTIDE SEQUENCE</scope>
    <source>
        <strain evidence="3">ATCC 30864</strain>
    </source>
</reference>
<dbReference type="Proteomes" id="UP000008743">
    <property type="component" value="Unassembled WGS sequence"/>
</dbReference>
<keyword evidence="3" id="KW-1185">Reference proteome</keyword>
<evidence type="ECO:0000313" key="3">
    <source>
        <dbReference type="Proteomes" id="UP000008743"/>
    </source>
</evidence>
<gene>
    <name evidence="2" type="ORF">CAOG_008999</name>
</gene>
<dbReference type="EMBL" id="KE346371">
    <property type="protein sequence ID" value="KJE96275.1"/>
    <property type="molecule type" value="Genomic_DNA"/>
</dbReference>
<accession>A0A0D2WUE1</accession>
<evidence type="ECO:0000256" key="1">
    <source>
        <dbReference type="SAM" id="MobiDB-lite"/>
    </source>
</evidence>
<feature type="region of interest" description="Disordered" evidence="1">
    <location>
        <begin position="19"/>
        <end position="39"/>
    </location>
</feature>
<protein>
    <submittedName>
        <fullName evidence="2">Uncharacterized protein</fullName>
    </submittedName>
</protein>
<organism evidence="2 3">
    <name type="scientific">Capsaspora owczarzaki (strain ATCC 30864)</name>
    <dbReference type="NCBI Taxonomy" id="595528"/>
    <lineage>
        <taxon>Eukaryota</taxon>
        <taxon>Filasterea</taxon>
        <taxon>Capsaspora</taxon>
    </lineage>
</organism>
<feature type="compositionally biased region" description="Low complexity" evidence="1">
    <location>
        <begin position="21"/>
        <end position="39"/>
    </location>
</feature>
<name>A0A0D2WUE1_CAPO3</name>
<dbReference type="InParanoid" id="A0A0D2WUE1"/>